<feature type="compositionally biased region" description="Basic and acidic residues" evidence="1">
    <location>
        <begin position="1"/>
        <end position="14"/>
    </location>
</feature>
<keyword evidence="3" id="KW-1185">Reference proteome</keyword>
<gene>
    <name evidence="2" type="ORF">PFISCL1PPCAC_16818</name>
</gene>
<evidence type="ECO:0000313" key="3">
    <source>
        <dbReference type="Proteomes" id="UP001432322"/>
    </source>
</evidence>
<feature type="region of interest" description="Disordered" evidence="1">
    <location>
        <begin position="1"/>
        <end position="20"/>
    </location>
</feature>
<dbReference type="Proteomes" id="UP001432322">
    <property type="component" value="Unassembled WGS sequence"/>
</dbReference>
<sequence>MGDGRQGRVEREIGGETNLGAEPVISGAPVTLDRVGGVSRQASHLERLYPYIRYSSYYQNIYRSSNLSVEKQHAPRNEYMMSRTLLRSSSSRDSLGMIRPSPSVDHIRDMEASGRKSVSFRQRIEESISTPPLMHKRLRAGSDPRAAHLRSILKREHASNLLKIANENMLRELEQCVEERDRLSVNICATPADVSHLSPMTQQAQTRYRNHMINQRERISVMIEDKHSLIKETLREDDMPSWLQGKDSESITLSGYKRHHRRLLRRQSSSFFYQAIPTDYRKGAKAADLVTANDCARKLERLRCQFERRDSEFQIIIDDDNAGDLLSRLSQRLSNSPIRQE</sequence>
<proteinExistence type="predicted"/>
<evidence type="ECO:0000313" key="2">
    <source>
        <dbReference type="EMBL" id="GMT25521.1"/>
    </source>
</evidence>
<accession>A0AAV5W432</accession>
<dbReference type="EMBL" id="BTSY01000004">
    <property type="protein sequence ID" value="GMT25521.1"/>
    <property type="molecule type" value="Genomic_DNA"/>
</dbReference>
<organism evidence="2 3">
    <name type="scientific">Pristionchus fissidentatus</name>
    <dbReference type="NCBI Taxonomy" id="1538716"/>
    <lineage>
        <taxon>Eukaryota</taxon>
        <taxon>Metazoa</taxon>
        <taxon>Ecdysozoa</taxon>
        <taxon>Nematoda</taxon>
        <taxon>Chromadorea</taxon>
        <taxon>Rhabditida</taxon>
        <taxon>Rhabditina</taxon>
        <taxon>Diplogasteromorpha</taxon>
        <taxon>Diplogasteroidea</taxon>
        <taxon>Neodiplogasteridae</taxon>
        <taxon>Pristionchus</taxon>
    </lineage>
</organism>
<protein>
    <submittedName>
        <fullName evidence="2">Uncharacterized protein</fullName>
    </submittedName>
</protein>
<reference evidence="2" key="1">
    <citation type="submission" date="2023-10" db="EMBL/GenBank/DDBJ databases">
        <title>Genome assembly of Pristionchus species.</title>
        <authorList>
            <person name="Yoshida K."/>
            <person name="Sommer R.J."/>
        </authorList>
    </citation>
    <scope>NUCLEOTIDE SEQUENCE</scope>
    <source>
        <strain evidence="2">RS5133</strain>
    </source>
</reference>
<dbReference type="AlphaFoldDB" id="A0AAV5W432"/>
<evidence type="ECO:0000256" key="1">
    <source>
        <dbReference type="SAM" id="MobiDB-lite"/>
    </source>
</evidence>
<name>A0AAV5W432_9BILA</name>
<comment type="caution">
    <text evidence="2">The sequence shown here is derived from an EMBL/GenBank/DDBJ whole genome shotgun (WGS) entry which is preliminary data.</text>
</comment>
<feature type="non-terminal residue" evidence="2">
    <location>
        <position position="341"/>
    </location>
</feature>